<keyword evidence="11" id="KW-1185">Reference proteome</keyword>
<evidence type="ECO:0000313" key="11">
    <source>
        <dbReference type="Proteomes" id="UP001597362"/>
    </source>
</evidence>
<keyword evidence="3" id="KW-0547">Nucleotide-binding</keyword>
<protein>
    <submittedName>
        <fullName evidence="10">ABC transporter ATP-binding protein</fullName>
    </submittedName>
</protein>
<evidence type="ECO:0000256" key="6">
    <source>
        <dbReference type="ARBA" id="ARBA00023136"/>
    </source>
</evidence>
<dbReference type="EMBL" id="JBHUHO010000001">
    <property type="protein sequence ID" value="MFD2114177.1"/>
    <property type="molecule type" value="Genomic_DNA"/>
</dbReference>
<evidence type="ECO:0000259" key="9">
    <source>
        <dbReference type="PROSITE" id="PS50929"/>
    </source>
</evidence>
<dbReference type="Proteomes" id="UP001597362">
    <property type="component" value="Unassembled WGS sequence"/>
</dbReference>
<keyword evidence="5 7" id="KW-1133">Transmembrane helix</keyword>
<gene>
    <name evidence="10" type="ORF">ACFSJH_00205</name>
</gene>
<dbReference type="GO" id="GO:0005524">
    <property type="term" value="F:ATP binding"/>
    <property type="evidence" value="ECO:0007669"/>
    <property type="project" value="UniProtKB-KW"/>
</dbReference>
<dbReference type="Gene3D" id="3.40.50.300">
    <property type="entry name" value="P-loop containing nucleotide triphosphate hydrolases"/>
    <property type="match status" value="1"/>
</dbReference>
<feature type="transmembrane region" description="Helical" evidence="7">
    <location>
        <begin position="12"/>
        <end position="35"/>
    </location>
</feature>
<dbReference type="Gene3D" id="1.20.1560.10">
    <property type="entry name" value="ABC transporter type 1, transmembrane domain"/>
    <property type="match status" value="1"/>
</dbReference>
<evidence type="ECO:0000256" key="3">
    <source>
        <dbReference type="ARBA" id="ARBA00022741"/>
    </source>
</evidence>
<evidence type="ECO:0000256" key="7">
    <source>
        <dbReference type="SAM" id="Phobius"/>
    </source>
</evidence>
<dbReference type="SMART" id="SM00382">
    <property type="entry name" value="AAA"/>
    <property type="match status" value="1"/>
</dbReference>
<keyword evidence="4 10" id="KW-0067">ATP-binding</keyword>
<evidence type="ECO:0000256" key="5">
    <source>
        <dbReference type="ARBA" id="ARBA00022989"/>
    </source>
</evidence>
<evidence type="ECO:0000256" key="4">
    <source>
        <dbReference type="ARBA" id="ARBA00022840"/>
    </source>
</evidence>
<evidence type="ECO:0000259" key="8">
    <source>
        <dbReference type="PROSITE" id="PS50893"/>
    </source>
</evidence>
<evidence type="ECO:0000256" key="1">
    <source>
        <dbReference type="ARBA" id="ARBA00004651"/>
    </source>
</evidence>
<dbReference type="Pfam" id="PF00005">
    <property type="entry name" value="ABC_tran"/>
    <property type="match status" value="1"/>
</dbReference>
<dbReference type="InterPro" id="IPR003439">
    <property type="entry name" value="ABC_transporter-like_ATP-bd"/>
</dbReference>
<dbReference type="Pfam" id="PF00664">
    <property type="entry name" value="ABC_membrane"/>
    <property type="match status" value="1"/>
</dbReference>
<dbReference type="CDD" id="cd07346">
    <property type="entry name" value="ABC_6TM_exporters"/>
    <property type="match status" value="1"/>
</dbReference>
<name>A0ABW4YER7_9BACL</name>
<sequence length="576" mass="65131">MSNLRWMFQYMKLIKGLIMIGFTVKILHTASHIVLTGLQKFVIDDMFMEGNFDLLLPLSLAFVGAIIAALLFGGIARWLLDYNALVLNRIITGDMIQAIHKLPVQKIQNRRTGDLVNYITNDVKHVTNTISSFTPEGISHLVTFVSLCFIIGYSNITILLAILSLSVLYIIFGKHFTPRLKNKAKEVQEKNAELLVHIEEGIASTREVVAYHRYDWENARLMQAFRNYFQKAMELWKVQISSTLATGPIQWLTTLIIFGVGGYQVMQGSLSIGLFVIMYQFSNQLILATQGVYNFVTTFSTRLAAVERVRVIMEDERQLDGEIALQEEITAIELDRVAFRYSDEHPPVFEHMSMHIPMRKKVAFVGTSGGGKSTIAQLLIRFFEPTDGEIKVNGLPLTDIKREDWSEKVAIVFQEPYLFPESIRTNLLLGREEITEAEMIRACEAACIHEMIAGLKHGYDTEIGERGIQLSGGQRQRIALARALLSNKEILILDEATSALDLETERQVQANLDAWRKGKTTIIIAHRLSTITNADIIYVLQDGRLVEQGTHQQLIANESVYEQLVSTQHRLEGMVV</sequence>
<dbReference type="InterPro" id="IPR027417">
    <property type="entry name" value="P-loop_NTPase"/>
</dbReference>
<dbReference type="PROSITE" id="PS50929">
    <property type="entry name" value="ABC_TM1F"/>
    <property type="match status" value="1"/>
</dbReference>
<feature type="domain" description="ABC transporter" evidence="8">
    <location>
        <begin position="332"/>
        <end position="567"/>
    </location>
</feature>
<comment type="subcellular location">
    <subcellularLocation>
        <location evidence="1">Cell membrane</location>
        <topology evidence="1">Multi-pass membrane protein</topology>
    </subcellularLocation>
</comment>
<dbReference type="InterPro" id="IPR039421">
    <property type="entry name" value="Type_1_exporter"/>
</dbReference>
<dbReference type="PANTHER" id="PTHR43394">
    <property type="entry name" value="ATP-DEPENDENT PERMEASE MDL1, MITOCHONDRIAL"/>
    <property type="match status" value="1"/>
</dbReference>
<dbReference type="PANTHER" id="PTHR43394:SF1">
    <property type="entry name" value="ATP-BINDING CASSETTE SUB-FAMILY B MEMBER 10, MITOCHONDRIAL"/>
    <property type="match status" value="1"/>
</dbReference>
<reference evidence="11" key="1">
    <citation type="journal article" date="2019" name="Int. J. Syst. Evol. Microbiol.">
        <title>The Global Catalogue of Microorganisms (GCM) 10K type strain sequencing project: providing services to taxonomists for standard genome sequencing and annotation.</title>
        <authorList>
            <consortium name="The Broad Institute Genomics Platform"/>
            <consortium name="The Broad Institute Genome Sequencing Center for Infectious Disease"/>
            <person name="Wu L."/>
            <person name="Ma J."/>
        </authorList>
    </citation>
    <scope>NUCLEOTIDE SEQUENCE [LARGE SCALE GENOMIC DNA]</scope>
    <source>
        <strain evidence="11">GH52</strain>
    </source>
</reference>
<feature type="transmembrane region" description="Helical" evidence="7">
    <location>
        <begin position="141"/>
        <end position="172"/>
    </location>
</feature>
<dbReference type="PROSITE" id="PS00211">
    <property type="entry name" value="ABC_TRANSPORTER_1"/>
    <property type="match status" value="1"/>
</dbReference>
<feature type="transmembrane region" description="Helical" evidence="7">
    <location>
        <begin position="55"/>
        <end position="80"/>
    </location>
</feature>
<evidence type="ECO:0000313" key="10">
    <source>
        <dbReference type="EMBL" id="MFD2114177.1"/>
    </source>
</evidence>
<feature type="domain" description="ABC transmembrane type-1" evidence="9">
    <location>
        <begin position="20"/>
        <end position="301"/>
    </location>
</feature>
<accession>A0ABW4YER7</accession>
<dbReference type="SUPFAM" id="SSF52540">
    <property type="entry name" value="P-loop containing nucleoside triphosphate hydrolases"/>
    <property type="match status" value="1"/>
</dbReference>
<dbReference type="InterPro" id="IPR003593">
    <property type="entry name" value="AAA+_ATPase"/>
</dbReference>
<comment type="caution">
    <text evidence="10">The sequence shown here is derived from an EMBL/GenBank/DDBJ whole genome shotgun (WGS) entry which is preliminary data.</text>
</comment>
<keyword evidence="2 7" id="KW-0812">Transmembrane</keyword>
<dbReference type="InterPro" id="IPR011527">
    <property type="entry name" value="ABC1_TM_dom"/>
</dbReference>
<evidence type="ECO:0000256" key="2">
    <source>
        <dbReference type="ARBA" id="ARBA00022692"/>
    </source>
</evidence>
<dbReference type="InterPro" id="IPR036640">
    <property type="entry name" value="ABC1_TM_sf"/>
</dbReference>
<proteinExistence type="predicted"/>
<keyword evidence="6 7" id="KW-0472">Membrane</keyword>
<dbReference type="InterPro" id="IPR017871">
    <property type="entry name" value="ABC_transporter-like_CS"/>
</dbReference>
<organism evidence="10 11">
    <name type="scientific">Paenibacillus yanchengensis</name>
    <dbReference type="NCBI Taxonomy" id="2035833"/>
    <lineage>
        <taxon>Bacteria</taxon>
        <taxon>Bacillati</taxon>
        <taxon>Bacillota</taxon>
        <taxon>Bacilli</taxon>
        <taxon>Bacillales</taxon>
        <taxon>Paenibacillaceae</taxon>
        <taxon>Paenibacillus</taxon>
    </lineage>
</organism>
<dbReference type="SUPFAM" id="SSF90123">
    <property type="entry name" value="ABC transporter transmembrane region"/>
    <property type="match status" value="1"/>
</dbReference>
<dbReference type="RefSeq" id="WP_377769149.1">
    <property type="nucleotide sequence ID" value="NZ_JBHUHO010000001.1"/>
</dbReference>
<dbReference type="PROSITE" id="PS50893">
    <property type="entry name" value="ABC_TRANSPORTER_2"/>
    <property type="match status" value="1"/>
</dbReference>